<dbReference type="Proteomes" id="UP000657385">
    <property type="component" value="Unassembled WGS sequence"/>
</dbReference>
<dbReference type="Gene3D" id="1.10.630.10">
    <property type="entry name" value="Cytochrome P450"/>
    <property type="match status" value="1"/>
</dbReference>
<dbReference type="PANTHER" id="PTHR46696">
    <property type="entry name" value="P450, PUTATIVE (EUROFUNG)-RELATED"/>
    <property type="match status" value="1"/>
</dbReference>
<dbReference type="InterPro" id="IPR002397">
    <property type="entry name" value="Cyt_P450_B"/>
</dbReference>
<evidence type="ECO:0000256" key="2">
    <source>
        <dbReference type="ARBA" id="ARBA00022617"/>
    </source>
</evidence>
<evidence type="ECO:0000256" key="3">
    <source>
        <dbReference type="ARBA" id="ARBA00022723"/>
    </source>
</evidence>
<dbReference type="RefSeq" id="WP_196197773.1">
    <property type="nucleotide sequence ID" value="NZ_JADPRT010000017.1"/>
</dbReference>
<dbReference type="GO" id="GO:0020037">
    <property type="term" value="F:heme binding"/>
    <property type="evidence" value="ECO:0007669"/>
    <property type="project" value="InterPro"/>
</dbReference>
<dbReference type="SUPFAM" id="SSF48264">
    <property type="entry name" value="Cytochrome P450"/>
    <property type="match status" value="1"/>
</dbReference>
<dbReference type="CDD" id="cd11029">
    <property type="entry name" value="CYP107-like"/>
    <property type="match status" value="1"/>
</dbReference>
<dbReference type="InterPro" id="IPR036396">
    <property type="entry name" value="Cyt_P450_sf"/>
</dbReference>
<sequence>MPEVNVASLAAQPYATLEGLRGACPVARAVGPDGAPFWLVTRYADVAAGLADPDLSLDRRNATPGQYHGLSLPPALDANLLNMDAPDHTRVRALAARAFTAQRVEALRPSIQQAADELIRGFAARGEADLVADYAAPLPILIISQILGVPAPDRSDFRLWTDAILAASADPAAAKAAMVQLTGFLGRLVADKRTSPGADLLSDLVQARDENGSLSEEELTSLAFLLLFAGYENSVHLIGSSILALLDHPDEMKRLLAQPELLEGAIEELARYDGPAPLAIRRFPTRDVEIGGTRIGAGETVMLSLAAANRDPARFPEPDRLDLQRSTGGHVALGRGAHYCLGAPLARLELQIAVDTVVRGLPGLRLSVPRDDVRFRPSIRTRGLTALPVAFDAGDGRQPQLQEGRQ</sequence>
<reference evidence="7" key="1">
    <citation type="submission" date="2020-11" db="EMBL/GenBank/DDBJ databases">
        <title>Isolation and identification of active actinomycetes.</title>
        <authorList>
            <person name="Yu B."/>
        </authorList>
    </citation>
    <scope>NUCLEOTIDE SEQUENCE</scope>
    <source>
        <strain evidence="7">NEAU-YB345</strain>
    </source>
</reference>
<keyword evidence="3" id="KW-0479">Metal-binding</keyword>
<keyword evidence="5" id="KW-0408">Iron</keyword>
<name>A0A931FHR3_9ACTN</name>
<gene>
    <name evidence="7" type="ORF">I2501_31765</name>
</gene>
<organism evidence="7 8">
    <name type="scientific">Streptacidiphilus fuscans</name>
    <dbReference type="NCBI Taxonomy" id="2789292"/>
    <lineage>
        <taxon>Bacteria</taxon>
        <taxon>Bacillati</taxon>
        <taxon>Actinomycetota</taxon>
        <taxon>Actinomycetes</taxon>
        <taxon>Kitasatosporales</taxon>
        <taxon>Streptomycetaceae</taxon>
        <taxon>Streptacidiphilus</taxon>
    </lineage>
</organism>
<dbReference type="GO" id="GO:0004497">
    <property type="term" value="F:monooxygenase activity"/>
    <property type="evidence" value="ECO:0007669"/>
    <property type="project" value="UniProtKB-KW"/>
</dbReference>
<dbReference type="Pfam" id="PF00067">
    <property type="entry name" value="p450"/>
    <property type="match status" value="1"/>
</dbReference>
<keyword evidence="4" id="KW-0560">Oxidoreductase</keyword>
<dbReference type="GO" id="GO:0005506">
    <property type="term" value="F:iron ion binding"/>
    <property type="evidence" value="ECO:0007669"/>
    <property type="project" value="InterPro"/>
</dbReference>
<evidence type="ECO:0000256" key="6">
    <source>
        <dbReference type="ARBA" id="ARBA00023033"/>
    </source>
</evidence>
<protein>
    <submittedName>
        <fullName evidence="7">Cytochrome P450</fullName>
    </submittedName>
</protein>
<dbReference type="PRINTS" id="PR00359">
    <property type="entry name" value="BP450"/>
</dbReference>
<keyword evidence="2" id="KW-0349">Heme</keyword>
<evidence type="ECO:0000256" key="1">
    <source>
        <dbReference type="ARBA" id="ARBA00010617"/>
    </source>
</evidence>
<dbReference type="InterPro" id="IPR001128">
    <property type="entry name" value="Cyt_P450"/>
</dbReference>
<evidence type="ECO:0000313" key="7">
    <source>
        <dbReference type="EMBL" id="MBF9072605.1"/>
    </source>
</evidence>
<dbReference type="AlphaFoldDB" id="A0A931FHR3"/>
<dbReference type="GO" id="GO:0016705">
    <property type="term" value="F:oxidoreductase activity, acting on paired donors, with incorporation or reduction of molecular oxygen"/>
    <property type="evidence" value="ECO:0007669"/>
    <property type="project" value="InterPro"/>
</dbReference>
<dbReference type="PANTHER" id="PTHR46696:SF1">
    <property type="entry name" value="CYTOCHROME P450 YJIB-RELATED"/>
    <property type="match status" value="1"/>
</dbReference>
<keyword evidence="8" id="KW-1185">Reference proteome</keyword>
<dbReference type="EMBL" id="JADPRT010000017">
    <property type="protein sequence ID" value="MBF9072605.1"/>
    <property type="molecule type" value="Genomic_DNA"/>
</dbReference>
<keyword evidence="6" id="KW-0503">Monooxygenase</keyword>
<comment type="caution">
    <text evidence="7">The sequence shown here is derived from an EMBL/GenBank/DDBJ whole genome shotgun (WGS) entry which is preliminary data.</text>
</comment>
<accession>A0A931FHR3</accession>
<dbReference type="FunFam" id="1.10.630.10:FF:000018">
    <property type="entry name" value="Cytochrome P450 monooxygenase"/>
    <property type="match status" value="1"/>
</dbReference>
<evidence type="ECO:0000256" key="4">
    <source>
        <dbReference type="ARBA" id="ARBA00023002"/>
    </source>
</evidence>
<evidence type="ECO:0000313" key="8">
    <source>
        <dbReference type="Proteomes" id="UP000657385"/>
    </source>
</evidence>
<proteinExistence type="inferred from homology"/>
<comment type="similarity">
    <text evidence="1">Belongs to the cytochrome P450 family.</text>
</comment>
<evidence type="ECO:0000256" key="5">
    <source>
        <dbReference type="ARBA" id="ARBA00023004"/>
    </source>
</evidence>